<evidence type="ECO:0000313" key="3">
    <source>
        <dbReference type="Proteomes" id="UP001497522"/>
    </source>
</evidence>
<reference evidence="2" key="1">
    <citation type="submission" date="2024-03" db="EMBL/GenBank/DDBJ databases">
        <authorList>
            <consortium name="ELIXIR-Norway"/>
            <consortium name="Elixir Norway"/>
        </authorList>
    </citation>
    <scope>NUCLEOTIDE SEQUENCE</scope>
</reference>
<keyword evidence="3" id="KW-1185">Reference proteome</keyword>
<feature type="region of interest" description="Disordered" evidence="1">
    <location>
        <begin position="86"/>
        <end position="113"/>
    </location>
</feature>
<organism evidence="2 3">
    <name type="scientific">Sphagnum jensenii</name>
    <dbReference type="NCBI Taxonomy" id="128206"/>
    <lineage>
        <taxon>Eukaryota</taxon>
        <taxon>Viridiplantae</taxon>
        <taxon>Streptophyta</taxon>
        <taxon>Embryophyta</taxon>
        <taxon>Bryophyta</taxon>
        <taxon>Sphagnophytina</taxon>
        <taxon>Sphagnopsida</taxon>
        <taxon>Sphagnales</taxon>
        <taxon>Sphagnaceae</taxon>
        <taxon>Sphagnum</taxon>
    </lineage>
</organism>
<name>A0ABP1A1B4_9BRYO</name>
<sequence length="113" mass="13505">MNYLYFHQELLELKQHLRNGQPLDTFQATWITQNAPLHSILEEVKRFRETKYKRHERFEYGIYAGTIDWTTPTETIMRQAYRRKTGMEYGSDDQNAQNAQESSMDISRANEEP</sequence>
<evidence type="ECO:0000313" key="2">
    <source>
        <dbReference type="EMBL" id="CAK9856664.1"/>
    </source>
</evidence>
<dbReference type="Proteomes" id="UP001497522">
    <property type="component" value="Unassembled WGS sequence"/>
</dbReference>
<gene>
    <name evidence="2" type="ORF">CSSPJE1EN2_LOCUS26596</name>
</gene>
<feature type="compositionally biased region" description="Polar residues" evidence="1">
    <location>
        <begin position="92"/>
        <end position="105"/>
    </location>
</feature>
<dbReference type="EMBL" id="CAXHBF010000558">
    <property type="protein sequence ID" value="CAK9856664.1"/>
    <property type="molecule type" value="Genomic_DNA"/>
</dbReference>
<evidence type="ECO:0000256" key="1">
    <source>
        <dbReference type="SAM" id="MobiDB-lite"/>
    </source>
</evidence>
<accession>A0ABP1A1B4</accession>
<comment type="caution">
    <text evidence="2">The sequence shown here is derived from an EMBL/GenBank/DDBJ whole genome shotgun (WGS) entry which is preliminary data.</text>
</comment>
<proteinExistence type="predicted"/>
<protein>
    <submittedName>
        <fullName evidence="2">Uncharacterized protein</fullName>
    </submittedName>
</protein>